<protein>
    <submittedName>
        <fullName evidence="2">Uncharacterized protein</fullName>
    </submittedName>
</protein>
<name>A0A9D1V6H2_9FIRM</name>
<sequence>MSGPKFYNFSASSPEEAAGIVSRFSSFGGIRATVSGNRINVEVSSAAWYAGKDYSYISEQIRKATERFRADQEMARLLAEGKKEEKARIAESKKNIRKQADEKRRQYRDARTRCSALSRETDVSVHTPFGDYDMKSDVLRCEALSEKLRAEAGRIDGEEKKCRENCDKYMEKVEQCTTLTELSRIRAKAPAMSVSHEFAGKEVDALETEVRERKARLLAFTESLREIHRIIGEKGLSDFRSRIEQAVRTLDPFSPDSVREIIKTVGQIEREHAYMREESKIARSDAEALRLAEAQNAALKELKEVLQPLAERAEVHAETKVDYERLGREAVTACEEILAETEKLSYRSSYHVCKIEQAREKLAAKRTMLRSPQVYAQLTDLLTKLRALLEDCRKDAENYDAFYAEYTRYQQLYMQFRAVMSADEASMEDKDGYLEEPAEIVFEFSDPEKQRQSLAERNQQLELLVHQAMQHGFCAGLSAVLGKSAWGKEFKSERLRDGSAHVTYVRKGDFGAIYDISYDAAGRVSMCPRGVILSNGRSLISPEALNGIYESCDWAKEISEAFSQIELCDGTYEEMPEEVRRAMLDSKNYYVLKTEEESVRYLRMHGYTDEQIAALGYAAKVSSRPAEGKEERRSAGAAGVRELRP</sequence>
<feature type="region of interest" description="Disordered" evidence="1">
    <location>
        <begin position="622"/>
        <end position="645"/>
    </location>
</feature>
<reference evidence="2" key="2">
    <citation type="submission" date="2021-04" db="EMBL/GenBank/DDBJ databases">
        <authorList>
            <person name="Gilroy R."/>
        </authorList>
    </citation>
    <scope>NUCLEOTIDE SEQUENCE</scope>
    <source>
        <strain evidence="2">811</strain>
    </source>
</reference>
<proteinExistence type="predicted"/>
<dbReference type="AlphaFoldDB" id="A0A9D1V6H2"/>
<accession>A0A9D1V6H2</accession>
<feature type="region of interest" description="Disordered" evidence="1">
    <location>
        <begin position="89"/>
        <end position="111"/>
    </location>
</feature>
<organism evidence="2 3">
    <name type="scientific">Candidatus Borkfalkia faecipullorum</name>
    <dbReference type="NCBI Taxonomy" id="2838510"/>
    <lineage>
        <taxon>Bacteria</taxon>
        <taxon>Bacillati</taxon>
        <taxon>Bacillota</taxon>
        <taxon>Clostridia</taxon>
        <taxon>Christensenellales</taxon>
        <taxon>Christensenellaceae</taxon>
        <taxon>Candidatus Borkfalkia</taxon>
    </lineage>
</organism>
<evidence type="ECO:0000256" key="1">
    <source>
        <dbReference type="SAM" id="MobiDB-lite"/>
    </source>
</evidence>
<dbReference type="EMBL" id="DXFX01000009">
    <property type="protein sequence ID" value="HIX06962.1"/>
    <property type="molecule type" value="Genomic_DNA"/>
</dbReference>
<evidence type="ECO:0000313" key="3">
    <source>
        <dbReference type="Proteomes" id="UP000824204"/>
    </source>
</evidence>
<reference evidence="2" key="1">
    <citation type="journal article" date="2021" name="PeerJ">
        <title>Extensive microbial diversity within the chicken gut microbiome revealed by metagenomics and culture.</title>
        <authorList>
            <person name="Gilroy R."/>
            <person name="Ravi A."/>
            <person name="Getino M."/>
            <person name="Pursley I."/>
            <person name="Horton D.L."/>
            <person name="Alikhan N.F."/>
            <person name="Baker D."/>
            <person name="Gharbi K."/>
            <person name="Hall N."/>
            <person name="Watson M."/>
            <person name="Adriaenssens E.M."/>
            <person name="Foster-Nyarko E."/>
            <person name="Jarju S."/>
            <person name="Secka A."/>
            <person name="Antonio M."/>
            <person name="Oren A."/>
            <person name="Chaudhuri R.R."/>
            <person name="La Ragione R."/>
            <person name="Hildebrand F."/>
            <person name="Pallen M.J."/>
        </authorList>
    </citation>
    <scope>NUCLEOTIDE SEQUENCE</scope>
    <source>
        <strain evidence="2">811</strain>
    </source>
</reference>
<dbReference type="Proteomes" id="UP000824204">
    <property type="component" value="Unassembled WGS sequence"/>
</dbReference>
<evidence type="ECO:0000313" key="2">
    <source>
        <dbReference type="EMBL" id="HIX06962.1"/>
    </source>
</evidence>
<gene>
    <name evidence="2" type="ORF">H9741_00635</name>
</gene>
<comment type="caution">
    <text evidence="2">The sequence shown here is derived from an EMBL/GenBank/DDBJ whole genome shotgun (WGS) entry which is preliminary data.</text>
</comment>